<dbReference type="InterPro" id="IPR013611">
    <property type="entry name" value="Transp-assoc_OB_typ2"/>
</dbReference>
<dbReference type="Pfam" id="PF00005">
    <property type="entry name" value="ABC_tran"/>
    <property type="match status" value="1"/>
</dbReference>
<dbReference type="GO" id="GO:0005524">
    <property type="term" value="F:ATP binding"/>
    <property type="evidence" value="ECO:0007669"/>
    <property type="project" value="UniProtKB-KW"/>
</dbReference>
<gene>
    <name evidence="6" type="primary">potA_5</name>
    <name evidence="4" type="synonym">potA</name>
    <name evidence="6" type="ORF">LEUCIP111803_01101</name>
</gene>
<proteinExistence type="inferred from homology"/>
<name>A0A916JZ34_9MICO</name>
<keyword evidence="4" id="KW-1278">Translocase</keyword>
<comment type="catalytic activity">
    <reaction evidence="4">
        <text>ATP + H2O + polyamine-[polyamine-binding protein]Side 1 = ADP + phosphate + polyamineSide 2 + [polyamine-binding protein]Side 1.</text>
        <dbReference type="EC" id="7.6.2.11"/>
    </reaction>
</comment>
<dbReference type="EMBL" id="CAJVAP010000010">
    <property type="protein sequence ID" value="CAG7608294.1"/>
    <property type="molecule type" value="Genomic_DNA"/>
</dbReference>
<dbReference type="SMART" id="SM00382">
    <property type="entry name" value="AAA"/>
    <property type="match status" value="1"/>
</dbReference>
<dbReference type="Pfam" id="PF08402">
    <property type="entry name" value="TOBE_2"/>
    <property type="match status" value="1"/>
</dbReference>
<dbReference type="PANTHER" id="PTHR42781:SF4">
    <property type="entry name" value="SPERMIDINE_PUTRESCINE IMPORT ATP-BINDING PROTEIN POTA"/>
    <property type="match status" value="1"/>
</dbReference>
<dbReference type="InterPro" id="IPR050093">
    <property type="entry name" value="ABC_SmlMolc_Importer"/>
</dbReference>
<dbReference type="RefSeq" id="WP_218114726.1">
    <property type="nucleotide sequence ID" value="NZ_CAJVAP010000010.1"/>
</dbReference>
<evidence type="ECO:0000313" key="7">
    <source>
        <dbReference type="Proteomes" id="UP000693892"/>
    </source>
</evidence>
<keyword evidence="4" id="KW-1003">Cell membrane</keyword>
<reference evidence="6" key="1">
    <citation type="submission" date="2021-06" db="EMBL/GenBank/DDBJ databases">
        <authorList>
            <person name="Criscuolo A."/>
        </authorList>
    </citation>
    <scope>NUCLEOTIDE SEQUENCE</scope>
    <source>
        <strain evidence="6">CIP111803</strain>
    </source>
</reference>
<protein>
    <recommendedName>
        <fullName evidence="4">Spermidine/putrescine import ATP-binding protein PotA</fullName>
        <ecNumber evidence="4">7.6.2.11</ecNumber>
    </recommendedName>
</protein>
<keyword evidence="4" id="KW-0472">Membrane</keyword>
<comment type="similarity">
    <text evidence="4">Belongs to the ABC transporter superfamily. Spermidine/putrescine importer (TC 3.A.1.11.1) family.</text>
</comment>
<dbReference type="Proteomes" id="UP000693892">
    <property type="component" value="Unassembled WGS sequence"/>
</dbReference>
<dbReference type="InterPro" id="IPR003593">
    <property type="entry name" value="AAA+_ATPase"/>
</dbReference>
<comment type="function">
    <text evidence="4">Part of the ABC transporter complex PotABCD involved in spermidine/putrescine import. Responsible for energy coupling to the transport system.</text>
</comment>
<dbReference type="AlphaFoldDB" id="A0A916JZ34"/>
<dbReference type="EC" id="7.6.2.11" evidence="4"/>
<dbReference type="PANTHER" id="PTHR42781">
    <property type="entry name" value="SPERMIDINE/PUTRESCINE IMPORT ATP-BINDING PROTEIN POTA"/>
    <property type="match status" value="1"/>
</dbReference>
<dbReference type="GO" id="GO:0015417">
    <property type="term" value="F:ABC-type polyamine transporter activity"/>
    <property type="evidence" value="ECO:0007669"/>
    <property type="project" value="UniProtKB-EC"/>
</dbReference>
<evidence type="ECO:0000256" key="4">
    <source>
        <dbReference type="RuleBase" id="RU364083"/>
    </source>
</evidence>
<dbReference type="FunFam" id="3.40.50.300:FF:000042">
    <property type="entry name" value="Maltose/maltodextrin ABC transporter, ATP-binding protein"/>
    <property type="match status" value="1"/>
</dbReference>
<comment type="caution">
    <text evidence="6">The sequence shown here is derived from an EMBL/GenBank/DDBJ whole genome shotgun (WGS) entry which is preliminary data.</text>
</comment>
<dbReference type="InterPro" id="IPR017871">
    <property type="entry name" value="ABC_transporter-like_CS"/>
</dbReference>
<dbReference type="PROSITE" id="PS50893">
    <property type="entry name" value="ABC_TRANSPORTER_2"/>
    <property type="match status" value="1"/>
</dbReference>
<sequence length="374" mass="39760">MSTIRASGPAIEAVAATKTYKGSDRPAIDAVDLAIGEGEFFSILGPSGCGKTTLLRSIAGFETLTSGSILLHGSNVTTTPPNKRDVNLVFQQYALFAHLSVAENIAFGLKRRKLPKAEIVSRVAEIVDLVELAGKEHQKPRELSGGQQQRVALARALVNRPRALLLDEPLAALDLKLRQTMQSELKRIQREVGITFVFVTHDQNEAMALSDRAAVMNLGRVEQLASPTELYERPQTAFVANFLGNSALLDATVSEGETGLLALPDGTRVPAGPAASAGRALQLVLRAERLVLTAPGTESRHGFGVPAVVTEFEFLGSVCHWRLLLSDGTKLGATAPSAAIVEGDRFLPGDRVNVSWDPATTAVLATSPTIEGAS</sequence>
<accession>A0A916JZ34</accession>
<feature type="domain" description="ABC transporter" evidence="5">
    <location>
        <begin position="11"/>
        <end position="243"/>
    </location>
</feature>
<evidence type="ECO:0000256" key="1">
    <source>
        <dbReference type="ARBA" id="ARBA00022448"/>
    </source>
</evidence>
<keyword evidence="7" id="KW-1185">Reference proteome</keyword>
<dbReference type="NCBIfam" id="TIGR01187">
    <property type="entry name" value="potA"/>
    <property type="match status" value="1"/>
</dbReference>
<evidence type="ECO:0000256" key="3">
    <source>
        <dbReference type="ARBA" id="ARBA00022840"/>
    </source>
</evidence>
<dbReference type="InterPro" id="IPR005893">
    <property type="entry name" value="PotA-like"/>
</dbReference>
<comment type="subunit">
    <text evidence="4">The complex is composed of two ATP-binding proteins (PotA), two transmembrane proteins (PotB and PotC) and a solute-binding protein (PotD).</text>
</comment>
<keyword evidence="1 4" id="KW-0813">Transport</keyword>
<dbReference type="InterPro" id="IPR003439">
    <property type="entry name" value="ABC_transporter-like_ATP-bd"/>
</dbReference>
<evidence type="ECO:0000256" key="2">
    <source>
        <dbReference type="ARBA" id="ARBA00022741"/>
    </source>
</evidence>
<organism evidence="6 7">
    <name type="scientific">Leucobacter soli</name>
    <dbReference type="NCBI Taxonomy" id="2812850"/>
    <lineage>
        <taxon>Bacteria</taxon>
        <taxon>Bacillati</taxon>
        <taxon>Actinomycetota</taxon>
        <taxon>Actinomycetes</taxon>
        <taxon>Micrococcales</taxon>
        <taxon>Microbacteriaceae</taxon>
        <taxon>Leucobacter</taxon>
    </lineage>
</organism>
<keyword evidence="2 4" id="KW-0547">Nucleotide-binding</keyword>
<dbReference type="GO" id="GO:0043190">
    <property type="term" value="C:ATP-binding cassette (ABC) transporter complex"/>
    <property type="evidence" value="ECO:0007669"/>
    <property type="project" value="InterPro"/>
</dbReference>
<dbReference type="PROSITE" id="PS00211">
    <property type="entry name" value="ABC_TRANSPORTER_1"/>
    <property type="match status" value="1"/>
</dbReference>
<evidence type="ECO:0000259" key="5">
    <source>
        <dbReference type="PROSITE" id="PS50893"/>
    </source>
</evidence>
<keyword evidence="3 4" id="KW-0067">ATP-binding</keyword>
<dbReference type="GO" id="GO:0016887">
    <property type="term" value="F:ATP hydrolysis activity"/>
    <property type="evidence" value="ECO:0007669"/>
    <property type="project" value="InterPro"/>
</dbReference>
<evidence type="ECO:0000313" key="6">
    <source>
        <dbReference type="EMBL" id="CAG7608294.1"/>
    </source>
</evidence>